<accession>A0A917XBE2</accession>
<reference evidence="1" key="1">
    <citation type="journal article" date="2014" name="Int. J. Syst. Evol. Microbiol.">
        <title>Complete genome sequence of Corynebacterium casei LMG S-19264T (=DSM 44701T), isolated from a smear-ripened cheese.</title>
        <authorList>
            <consortium name="US DOE Joint Genome Institute (JGI-PGF)"/>
            <person name="Walter F."/>
            <person name="Albersmeier A."/>
            <person name="Kalinowski J."/>
            <person name="Ruckert C."/>
        </authorList>
    </citation>
    <scope>NUCLEOTIDE SEQUENCE</scope>
    <source>
        <strain evidence="1">CGMCC 4.7110</strain>
    </source>
</reference>
<evidence type="ECO:0000313" key="1">
    <source>
        <dbReference type="EMBL" id="GGN04744.1"/>
    </source>
</evidence>
<organism evidence="1 2">
    <name type="scientific">Streptomyces fuscichromogenes</name>
    <dbReference type="NCBI Taxonomy" id="1324013"/>
    <lineage>
        <taxon>Bacteria</taxon>
        <taxon>Bacillati</taxon>
        <taxon>Actinomycetota</taxon>
        <taxon>Actinomycetes</taxon>
        <taxon>Kitasatosporales</taxon>
        <taxon>Streptomycetaceae</taxon>
        <taxon>Streptomyces</taxon>
    </lineage>
</organism>
<dbReference type="AlphaFoldDB" id="A0A917XBE2"/>
<evidence type="ECO:0000313" key="2">
    <source>
        <dbReference type="Proteomes" id="UP000653411"/>
    </source>
</evidence>
<dbReference type="Proteomes" id="UP000653411">
    <property type="component" value="Unassembled WGS sequence"/>
</dbReference>
<name>A0A917XBE2_9ACTN</name>
<sequence>MGDMVFGGCFDGRPVRMMWRTGAAAGSVVIRCDPPDAPAPELFRRVPGDGRRPRWDGPLVSCDTHLWVAADATRRTELREHADVLVARMPVPLSAAGRRVRALLAAYPGCLVAAVPDVGRGCVAGVRDRTGAVGCLRATVRGPAAALVHPQPVASVLHAWVASGASCRSLRSLALVLRR</sequence>
<keyword evidence="2" id="KW-1185">Reference proteome</keyword>
<proteinExistence type="predicted"/>
<reference evidence="1" key="2">
    <citation type="submission" date="2020-09" db="EMBL/GenBank/DDBJ databases">
        <authorList>
            <person name="Sun Q."/>
            <person name="Zhou Y."/>
        </authorList>
    </citation>
    <scope>NUCLEOTIDE SEQUENCE</scope>
    <source>
        <strain evidence="1">CGMCC 4.7110</strain>
    </source>
</reference>
<protein>
    <submittedName>
        <fullName evidence="1">Uncharacterized protein</fullName>
    </submittedName>
</protein>
<gene>
    <name evidence="1" type="ORF">GCM10011578_028130</name>
</gene>
<dbReference type="EMBL" id="BMML01000005">
    <property type="protein sequence ID" value="GGN04744.1"/>
    <property type="molecule type" value="Genomic_DNA"/>
</dbReference>
<comment type="caution">
    <text evidence="1">The sequence shown here is derived from an EMBL/GenBank/DDBJ whole genome shotgun (WGS) entry which is preliminary data.</text>
</comment>